<evidence type="ECO:0008006" key="4">
    <source>
        <dbReference type="Google" id="ProtNLM"/>
    </source>
</evidence>
<feature type="signal peptide" evidence="1">
    <location>
        <begin position="1"/>
        <end position="22"/>
    </location>
</feature>
<dbReference type="RefSeq" id="WP_386664241.1">
    <property type="nucleotide sequence ID" value="NZ_JBHLTG010000001.1"/>
</dbReference>
<protein>
    <recommendedName>
        <fullName evidence="4">Lipoprotein</fullName>
    </recommendedName>
</protein>
<evidence type="ECO:0000313" key="2">
    <source>
        <dbReference type="EMBL" id="MFC0676543.1"/>
    </source>
</evidence>
<dbReference type="Proteomes" id="UP001589896">
    <property type="component" value="Unassembled WGS sequence"/>
</dbReference>
<keyword evidence="3" id="KW-1185">Reference proteome</keyword>
<dbReference type="EMBL" id="JBHLTG010000001">
    <property type="protein sequence ID" value="MFC0676543.1"/>
    <property type="molecule type" value="Genomic_DNA"/>
</dbReference>
<organism evidence="2 3">
    <name type="scientific">Lysobacter korlensis</name>
    <dbReference type="NCBI Taxonomy" id="553636"/>
    <lineage>
        <taxon>Bacteria</taxon>
        <taxon>Pseudomonadati</taxon>
        <taxon>Pseudomonadota</taxon>
        <taxon>Gammaproteobacteria</taxon>
        <taxon>Lysobacterales</taxon>
        <taxon>Lysobacteraceae</taxon>
        <taxon>Lysobacter</taxon>
    </lineage>
</organism>
<keyword evidence="1" id="KW-0732">Signal</keyword>
<evidence type="ECO:0000313" key="3">
    <source>
        <dbReference type="Proteomes" id="UP001589896"/>
    </source>
</evidence>
<feature type="chain" id="PRO_5046162449" description="Lipoprotein" evidence="1">
    <location>
        <begin position="23"/>
        <end position="135"/>
    </location>
</feature>
<accession>A0ABV6RKU9</accession>
<comment type="caution">
    <text evidence="2">The sequence shown here is derived from an EMBL/GenBank/DDBJ whole genome shotgun (WGS) entry which is preliminary data.</text>
</comment>
<name>A0ABV6RKU9_9GAMM</name>
<proteinExistence type="predicted"/>
<evidence type="ECO:0000256" key="1">
    <source>
        <dbReference type="SAM" id="SignalP"/>
    </source>
</evidence>
<reference evidence="2 3" key="1">
    <citation type="submission" date="2024-09" db="EMBL/GenBank/DDBJ databases">
        <authorList>
            <person name="Sun Q."/>
            <person name="Mori K."/>
        </authorList>
    </citation>
    <scope>NUCLEOTIDE SEQUENCE [LARGE SCALE GENOMIC DNA]</scope>
    <source>
        <strain evidence="2 3">KCTC 23076</strain>
    </source>
</reference>
<gene>
    <name evidence="2" type="ORF">ACFFGH_01590</name>
</gene>
<sequence length="135" mass="14888">MPMLRVLLAVLSLFAFAGAVHARSAELVDPDPVAIPTGLSSEQVAKDIKRALLARGWSVTAEQPGQVESTLNLRDHVARIRVTYDASQVRFAYVDSSNLDYRQKRGKTYIHSNYLGWVGFLVNDLSTNLQLSSQG</sequence>